<proteinExistence type="predicted"/>
<organism evidence="2 3">
    <name type="scientific">Halorubrum laminariae</name>
    <dbReference type="NCBI Taxonomy" id="1433523"/>
    <lineage>
        <taxon>Archaea</taxon>
        <taxon>Methanobacteriati</taxon>
        <taxon>Methanobacteriota</taxon>
        <taxon>Stenosarchaea group</taxon>
        <taxon>Halobacteria</taxon>
        <taxon>Halobacteriales</taxon>
        <taxon>Haloferacaceae</taxon>
        <taxon>Halorubrum</taxon>
    </lineage>
</organism>
<dbReference type="InterPro" id="IPR058335">
    <property type="entry name" value="PccX"/>
</dbReference>
<dbReference type="AlphaFoldDB" id="A0ABD6BXA2"/>
<protein>
    <recommendedName>
        <fullName evidence="4">Acc operon protein</fullName>
    </recommendedName>
</protein>
<accession>A0ABD6BXA2</accession>
<evidence type="ECO:0008006" key="4">
    <source>
        <dbReference type="Google" id="ProtNLM"/>
    </source>
</evidence>
<feature type="region of interest" description="Disordered" evidence="1">
    <location>
        <begin position="1"/>
        <end position="37"/>
    </location>
</feature>
<dbReference type="EMBL" id="JBHUDB010000001">
    <property type="protein sequence ID" value="MFD1569701.1"/>
    <property type="molecule type" value="Genomic_DNA"/>
</dbReference>
<dbReference type="Pfam" id="PF26062">
    <property type="entry name" value="DUF8022"/>
    <property type="match status" value="1"/>
</dbReference>
<keyword evidence="3" id="KW-1185">Reference proteome</keyword>
<feature type="compositionally biased region" description="Acidic residues" evidence="1">
    <location>
        <begin position="7"/>
        <end position="21"/>
    </location>
</feature>
<dbReference type="Proteomes" id="UP001597185">
    <property type="component" value="Unassembled WGS sequence"/>
</dbReference>
<name>A0ABD6BXA2_9EURY</name>
<comment type="caution">
    <text evidence="2">The sequence shown here is derived from an EMBL/GenBank/DDBJ whole genome shotgun (WGS) entry which is preliminary data.</text>
</comment>
<reference evidence="2 3" key="1">
    <citation type="journal article" date="2019" name="Int. J. Syst. Evol. Microbiol.">
        <title>The Global Catalogue of Microorganisms (GCM) 10K type strain sequencing project: providing services to taxonomists for standard genome sequencing and annotation.</title>
        <authorList>
            <consortium name="The Broad Institute Genomics Platform"/>
            <consortium name="The Broad Institute Genome Sequencing Center for Infectious Disease"/>
            <person name="Wu L."/>
            <person name="Ma J."/>
        </authorList>
    </citation>
    <scope>NUCLEOTIDE SEQUENCE [LARGE SCALE GENOMIC DNA]</scope>
    <source>
        <strain evidence="2 3">CGMCC 1.12689</strain>
    </source>
</reference>
<evidence type="ECO:0000256" key="1">
    <source>
        <dbReference type="SAM" id="MobiDB-lite"/>
    </source>
</evidence>
<dbReference type="RefSeq" id="WP_256417520.1">
    <property type="nucleotide sequence ID" value="NZ_JANHDL010000002.1"/>
</dbReference>
<evidence type="ECO:0000313" key="3">
    <source>
        <dbReference type="Proteomes" id="UP001597185"/>
    </source>
</evidence>
<evidence type="ECO:0000313" key="2">
    <source>
        <dbReference type="EMBL" id="MFD1569701.1"/>
    </source>
</evidence>
<gene>
    <name evidence="2" type="ORF">ACFR9T_03705</name>
</gene>
<sequence length="117" mass="12310">MAVNTPDDSEESETDDAEEREADGPTPTADDGLAGLTIPENADDAETAAIVAAVAAHLRDGEAAAAAAAAESDGSDDWDEERWSFVGRIDRLQGRRVRVPEGVPTDAWTAAGRAERF</sequence>